<comment type="caution">
    <text evidence="1">The sequence shown here is derived from an EMBL/GenBank/DDBJ whole genome shotgun (WGS) entry which is preliminary data.</text>
</comment>
<evidence type="ECO:0000313" key="1">
    <source>
        <dbReference type="EMBL" id="KRZ47149.1"/>
    </source>
</evidence>
<gene>
    <name evidence="1" type="ORF">T02_12933</name>
</gene>
<evidence type="ECO:0000313" key="2">
    <source>
        <dbReference type="Proteomes" id="UP000054721"/>
    </source>
</evidence>
<dbReference type="EMBL" id="JYDW01001283">
    <property type="protein sequence ID" value="KRZ47149.1"/>
    <property type="molecule type" value="Genomic_DNA"/>
</dbReference>
<organism evidence="1 2">
    <name type="scientific">Trichinella nativa</name>
    <dbReference type="NCBI Taxonomy" id="6335"/>
    <lineage>
        <taxon>Eukaryota</taxon>
        <taxon>Metazoa</taxon>
        <taxon>Ecdysozoa</taxon>
        <taxon>Nematoda</taxon>
        <taxon>Enoplea</taxon>
        <taxon>Dorylaimia</taxon>
        <taxon>Trichinellida</taxon>
        <taxon>Trichinellidae</taxon>
        <taxon>Trichinella</taxon>
    </lineage>
</organism>
<reference evidence="1 2" key="1">
    <citation type="submission" date="2015-05" db="EMBL/GenBank/DDBJ databases">
        <title>Evolution of Trichinella species and genotypes.</title>
        <authorList>
            <person name="Korhonen P.K."/>
            <person name="Edoardo P."/>
            <person name="Giuseppe L.R."/>
            <person name="Gasser R.B."/>
        </authorList>
    </citation>
    <scope>NUCLEOTIDE SEQUENCE [LARGE SCALE GENOMIC DNA]</scope>
    <source>
        <strain evidence="1">ISS10</strain>
    </source>
</reference>
<keyword evidence="2" id="KW-1185">Reference proteome</keyword>
<name>A0A0V1KIU8_9BILA</name>
<protein>
    <submittedName>
        <fullName evidence="1">Uncharacterized protein</fullName>
    </submittedName>
</protein>
<accession>A0A0V1KIU8</accession>
<proteinExistence type="predicted"/>
<sequence length="32" mass="3698">MSVYRLRDVAVQAEGEWTAIVKYKCVKPESKL</sequence>
<dbReference type="AlphaFoldDB" id="A0A0V1KIU8"/>
<dbReference type="Proteomes" id="UP000054721">
    <property type="component" value="Unassembled WGS sequence"/>
</dbReference>